<evidence type="ECO:0000256" key="4">
    <source>
        <dbReference type="ARBA" id="ARBA00022475"/>
    </source>
</evidence>
<reference evidence="9" key="1">
    <citation type="submission" date="2012-11" db="EMBL/GenBank/DDBJ databases">
        <title>Dependencies among metagenomic species, viruses, plasmids and units of genetic variation.</title>
        <authorList>
            <person name="Nielsen H.B."/>
            <person name="Almeida M."/>
            <person name="Juncker A.S."/>
            <person name="Rasmussen S."/>
            <person name="Li J."/>
            <person name="Sunagawa S."/>
            <person name="Plichta D."/>
            <person name="Gautier L."/>
            <person name="Le Chatelier E."/>
            <person name="Peletier E."/>
            <person name="Bonde I."/>
            <person name="Nielsen T."/>
            <person name="Manichanh C."/>
            <person name="Arumugam M."/>
            <person name="Batto J."/>
            <person name="Santos M.B.Q.D."/>
            <person name="Blom N."/>
            <person name="Borruel N."/>
            <person name="Burgdorf K.S."/>
            <person name="Boumezbeur F."/>
            <person name="Casellas F."/>
            <person name="Dore J."/>
            <person name="Guarner F."/>
            <person name="Hansen T."/>
            <person name="Hildebrand F."/>
            <person name="Kaas R.S."/>
            <person name="Kennedy S."/>
            <person name="Kristiansen K."/>
            <person name="Kultima J.R."/>
            <person name="Leonard P."/>
            <person name="Levenez F."/>
            <person name="Lund O."/>
            <person name="Moumen B."/>
            <person name="Le Paslier D."/>
            <person name="Pons N."/>
            <person name="Pedersen O."/>
            <person name="Prifti E."/>
            <person name="Qin J."/>
            <person name="Raes J."/>
            <person name="Tap J."/>
            <person name="Tims S."/>
            <person name="Ussery D.W."/>
            <person name="Yamada T."/>
            <person name="MetaHit consortium"/>
            <person name="Renault P."/>
            <person name="Sicheritz-Ponten T."/>
            <person name="Bork P."/>
            <person name="Wang J."/>
            <person name="Brunak S."/>
            <person name="Ehrlich S.D."/>
        </authorList>
    </citation>
    <scope>NUCLEOTIDE SEQUENCE [LARGE SCALE GENOMIC DNA]</scope>
</reference>
<dbReference type="GO" id="GO:0005886">
    <property type="term" value="C:plasma membrane"/>
    <property type="evidence" value="ECO:0007669"/>
    <property type="project" value="UniProtKB-SubCell"/>
</dbReference>
<dbReference type="SUPFAM" id="SSF81345">
    <property type="entry name" value="ABC transporter involved in vitamin B12 uptake, BtuC"/>
    <property type="match status" value="1"/>
</dbReference>
<dbReference type="Proteomes" id="UP000018141">
    <property type="component" value="Unassembled WGS sequence"/>
</dbReference>
<evidence type="ECO:0000256" key="5">
    <source>
        <dbReference type="ARBA" id="ARBA00022692"/>
    </source>
</evidence>
<keyword evidence="6 8" id="KW-1133">Transmembrane helix</keyword>
<dbReference type="AlphaFoldDB" id="R7AG20"/>
<proteinExistence type="inferred from homology"/>
<dbReference type="PANTHER" id="PTHR30472">
    <property type="entry name" value="FERRIC ENTEROBACTIN TRANSPORT SYSTEM PERMEASE PROTEIN"/>
    <property type="match status" value="1"/>
</dbReference>
<evidence type="ECO:0000256" key="7">
    <source>
        <dbReference type="ARBA" id="ARBA00023136"/>
    </source>
</evidence>
<accession>R7AG20</accession>
<organism evidence="9 10">
    <name type="scientific">Bacteroides pectinophilus CAG:437</name>
    <dbReference type="NCBI Taxonomy" id="1263051"/>
    <lineage>
        <taxon>Bacteria</taxon>
        <taxon>Bacillati</taxon>
        <taxon>Bacillota</taxon>
        <taxon>Clostridia</taxon>
        <taxon>Eubacteriales</taxon>
    </lineage>
</organism>
<evidence type="ECO:0000313" key="9">
    <source>
        <dbReference type="EMBL" id="CDD57310.1"/>
    </source>
</evidence>
<dbReference type="Gene3D" id="1.10.3470.10">
    <property type="entry name" value="ABC transporter involved in vitamin B12 uptake, BtuC"/>
    <property type="match status" value="1"/>
</dbReference>
<dbReference type="GO" id="GO:0022857">
    <property type="term" value="F:transmembrane transporter activity"/>
    <property type="evidence" value="ECO:0007669"/>
    <property type="project" value="InterPro"/>
</dbReference>
<feature type="transmembrane region" description="Helical" evidence="8">
    <location>
        <begin position="109"/>
        <end position="126"/>
    </location>
</feature>
<evidence type="ECO:0000313" key="10">
    <source>
        <dbReference type="Proteomes" id="UP000018141"/>
    </source>
</evidence>
<feature type="transmembrane region" description="Helical" evidence="8">
    <location>
        <begin position="163"/>
        <end position="186"/>
    </location>
</feature>
<dbReference type="InterPro" id="IPR000522">
    <property type="entry name" value="ABC_transptr_permease_BtuC"/>
</dbReference>
<dbReference type="CDD" id="cd06550">
    <property type="entry name" value="TM_ABC_iron-siderophores_like"/>
    <property type="match status" value="1"/>
</dbReference>
<evidence type="ECO:0000256" key="8">
    <source>
        <dbReference type="SAM" id="Phobius"/>
    </source>
</evidence>
<comment type="similarity">
    <text evidence="2">Belongs to the binding-protein-dependent transport system permease family. FecCD subfamily.</text>
</comment>
<keyword evidence="4" id="KW-1003">Cell membrane</keyword>
<gene>
    <name evidence="9" type="ORF">BN656_01532</name>
</gene>
<feature type="transmembrane region" description="Helical" evidence="8">
    <location>
        <begin position="132"/>
        <end position="151"/>
    </location>
</feature>
<feature type="transmembrane region" description="Helical" evidence="8">
    <location>
        <begin position="80"/>
        <end position="97"/>
    </location>
</feature>
<feature type="transmembrane region" description="Helical" evidence="8">
    <location>
        <begin position="295"/>
        <end position="318"/>
    </location>
</feature>
<dbReference type="Pfam" id="PF01032">
    <property type="entry name" value="FecCD"/>
    <property type="match status" value="1"/>
</dbReference>
<sequence>MNKKTKAITNSEAFYCMMLFFLIAGLVATILIAVSLGPVNISIGDTYRIIIGRLSGKHGLYADAGKATIAIVWNMRFPRVLLGIISGAGLAICGCVMQATVNNPISEPYILGVSSGATFGATLLIVMGLGTIVSGGAFIGAVIATVMVLGIAGRHGSMTTTRLILAGTVVNALFTAFSNFIISVGANADSIMTIKFWTMGSLANAGWKNIGLPAVVVIAVTLFFLTQYRVLNTMMLGDETAVTLGINLSFYRKVYMALIAVVTGVLVANCGIIGFVGLIIPHISRAFAGTNHKRLMPVVILTGAIFLTWADVLARILVKNAEMPIGIFTALVGAPFFIYIVTKKDYGRE</sequence>
<dbReference type="EMBL" id="CBHH010000046">
    <property type="protein sequence ID" value="CDD57310.1"/>
    <property type="molecule type" value="Genomic_DNA"/>
</dbReference>
<dbReference type="FunFam" id="1.10.3470.10:FF:000001">
    <property type="entry name" value="Vitamin B12 ABC transporter permease BtuC"/>
    <property type="match status" value="1"/>
</dbReference>
<evidence type="ECO:0000256" key="1">
    <source>
        <dbReference type="ARBA" id="ARBA00004651"/>
    </source>
</evidence>
<dbReference type="InterPro" id="IPR037294">
    <property type="entry name" value="ABC_BtuC-like"/>
</dbReference>
<feature type="transmembrane region" description="Helical" evidence="8">
    <location>
        <begin position="254"/>
        <end position="283"/>
    </location>
</feature>
<evidence type="ECO:0000256" key="6">
    <source>
        <dbReference type="ARBA" id="ARBA00022989"/>
    </source>
</evidence>
<keyword evidence="7 8" id="KW-0472">Membrane</keyword>
<feature type="transmembrane region" description="Helical" evidence="8">
    <location>
        <begin position="206"/>
        <end position="225"/>
    </location>
</feature>
<name>R7AG20_9FIRM</name>
<dbReference type="GO" id="GO:0033214">
    <property type="term" value="P:siderophore-iron import into cell"/>
    <property type="evidence" value="ECO:0007669"/>
    <property type="project" value="TreeGrafter"/>
</dbReference>
<protein>
    <submittedName>
        <fullName evidence="9">Uncharacterized protein</fullName>
    </submittedName>
</protein>
<dbReference type="PANTHER" id="PTHR30472:SF25">
    <property type="entry name" value="ABC TRANSPORTER PERMEASE PROTEIN MJ0876-RELATED"/>
    <property type="match status" value="1"/>
</dbReference>
<feature type="transmembrane region" description="Helical" evidence="8">
    <location>
        <begin position="12"/>
        <end position="36"/>
    </location>
</feature>
<evidence type="ECO:0000256" key="2">
    <source>
        <dbReference type="ARBA" id="ARBA00007935"/>
    </source>
</evidence>
<comment type="subcellular location">
    <subcellularLocation>
        <location evidence="1">Cell membrane</location>
        <topology evidence="1">Multi-pass membrane protein</topology>
    </subcellularLocation>
</comment>
<comment type="caution">
    <text evidence="9">The sequence shown here is derived from an EMBL/GenBank/DDBJ whole genome shotgun (WGS) entry which is preliminary data.</text>
</comment>
<feature type="transmembrane region" description="Helical" evidence="8">
    <location>
        <begin position="325"/>
        <end position="342"/>
    </location>
</feature>
<keyword evidence="3" id="KW-0813">Transport</keyword>
<keyword evidence="5 8" id="KW-0812">Transmembrane</keyword>
<evidence type="ECO:0000256" key="3">
    <source>
        <dbReference type="ARBA" id="ARBA00022448"/>
    </source>
</evidence>